<dbReference type="InterPro" id="IPR001138">
    <property type="entry name" value="Zn2Cys6_DnaBD"/>
</dbReference>
<dbReference type="GO" id="GO:0006351">
    <property type="term" value="P:DNA-templated transcription"/>
    <property type="evidence" value="ECO:0007669"/>
    <property type="project" value="InterPro"/>
</dbReference>
<dbReference type="GO" id="GO:0005634">
    <property type="term" value="C:nucleus"/>
    <property type="evidence" value="ECO:0007669"/>
    <property type="project" value="TreeGrafter"/>
</dbReference>
<keyword evidence="1" id="KW-0479">Metal-binding</keyword>
<dbReference type="PANTHER" id="PTHR31668:SF10">
    <property type="entry name" value="ZN(II)2CYS6 TRANSCRIPTION FACTOR (EUROFUNG)"/>
    <property type="match status" value="1"/>
</dbReference>
<evidence type="ECO:0000256" key="2">
    <source>
        <dbReference type="ARBA" id="ARBA00023242"/>
    </source>
</evidence>
<dbReference type="SUPFAM" id="SSF57701">
    <property type="entry name" value="Zn2/Cys6 DNA-binding domain"/>
    <property type="match status" value="1"/>
</dbReference>
<dbReference type="STRING" id="1149755.A0A2J6R8R0"/>
<dbReference type="GO" id="GO:0000981">
    <property type="term" value="F:DNA-binding transcription factor activity, RNA polymerase II-specific"/>
    <property type="evidence" value="ECO:0007669"/>
    <property type="project" value="InterPro"/>
</dbReference>
<dbReference type="OrthoDB" id="3034343at2759"/>
<keyword evidence="2" id="KW-0539">Nucleus</keyword>
<organism evidence="5 6">
    <name type="scientific">Hyaloscypha variabilis (strain UAMH 11265 / GT02V1 / F)</name>
    <name type="common">Meliniomyces variabilis</name>
    <dbReference type="NCBI Taxonomy" id="1149755"/>
    <lineage>
        <taxon>Eukaryota</taxon>
        <taxon>Fungi</taxon>
        <taxon>Dikarya</taxon>
        <taxon>Ascomycota</taxon>
        <taxon>Pezizomycotina</taxon>
        <taxon>Leotiomycetes</taxon>
        <taxon>Helotiales</taxon>
        <taxon>Hyaloscyphaceae</taxon>
        <taxon>Hyaloscypha</taxon>
        <taxon>Hyaloscypha variabilis</taxon>
    </lineage>
</organism>
<dbReference type="PROSITE" id="PS00463">
    <property type="entry name" value="ZN2_CY6_FUNGAL_1"/>
    <property type="match status" value="1"/>
</dbReference>
<evidence type="ECO:0000259" key="4">
    <source>
        <dbReference type="PROSITE" id="PS50048"/>
    </source>
</evidence>
<feature type="compositionally biased region" description="Polar residues" evidence="3">
    <location>
        <begin position="1"/>
        <end position="16"/>
    </location>
</feature>
<reference evidence="5 6" key="1">
    <citation type="submission" date="2016-04" db="EMBL/GenBank/DDBJ databases">
        <title>A degradative enzymes factory behind the ericoid mycorrhizal symbiosis.</title>
        <authorList>
            <consortium name="DOE Joint Genome Institute"/>
            <person name="Martino E."/>
            <person name="Morin E."/>
            <person name="Grelet G."/>
            <person name="Kuo A."/>
            <person name="Kohler A."/>
            <person name="Daghino S."/>
            <person name="Barry K."/>
            <person name="Choi C."/>
            <person name="Cichocki N."/>
            <person name="Clum A."/>
            <person name="Copeland A."/>
            <person name="Hainaut M."/>
            <person name="Haridas S."/>
            <person name="Labutti K."/>
            <person name="Lindquist E."/>
            <person name="Lipzen A."/>
            <person name="Khouja H.-R."/>
            <person name="Murat C."/>
            <person name="Ohm R."/>
            <person name="Olson A."/>
            <person name="Spatafora J."/>
            <person name="Veneault-Fourrey C."/>
            <person name="Henrissat B."/>
            <person name="Grigoriev I."/>
            <person name="Martin F."/>
            <person name="Perotto S."/>
        </authorList>
    </citation>
    <scope>NUCLEOTIDE SEQUENCE [LARGE SCALE GENOMIC DNA]</scope>
    <source>
        <strain evidence="5 6">F</strain>
    </source>
</reference>
<dbReference type="InterPro" id="IPR036864">
    <property type="entry name" value="Zn2-C6_fun-type_DNA-bd_sf"/>
</dbReference>
<dbReference type="GO" id="GO:0003677">
    <property type="term" value="F:DNA binding"/>
    <property type="evidence" value="ECO:0007669"/>
    <property type="project" value="InterPro"/>
</dbReference>
<dbReference type="GO" id="GO:0001080">
    <property type="term" value="P:nitrogen catabolite activation of transcription from RNA polymerase II promoter"/>
    <property type="evidence" value="ECO:0007669"/>
    <property type="project" value="TreeGrafter"/>
</dbReference>
<dbReference type="InterPro" id="IPR050797">
    <property type="entry name" value="Carb_Metab_Trans_Reg"/>
</dbReference>
<dbReference type="PANTHER" id="PTHR31668">
    <property type="entry name" value="GLUCOSE TRANSPORT TRANSCRIPTION REGULATOR RGT1-RELATED-RELATED"/>
    <property type="match status" value="1"/>
</dbReference>
<keyword evidence="6" id="KW-1185">Reference proteome</keyword>
<protein>
    <recommendedName>
        <fullName evidence="4">Zn(2)-C6 fungal-type domain-containing protein</fullName>
    </recommendedName>
</protein>
<dbReference type="Proteomes" id="UP000235786">
    <property type="component" value="Unassembled WGS sequence"/>
</dbReference>
<proteinExistence type="predicted"/>
<name>A0A2J6R8R0_HYAVF</name>
<dbReference type="EMBL" id="KZ613953">
    <property type="protein sequence ID" value="PMD34873.1"/>
    <property type="molecule type" value="Genomic_DNA"/>
</dbReference>
<evidence type="ECO:0000313" key="5">
    <source>
        <dbReference type="EMBL" id="PMD34873.1"/>
    </source>
</evidence>
<dbReference type="AlphaFoldDB" id="A0A2J6R8R0"/>
<evidence type="ECO:0000313" key="6">
    <source>
        <dbReference type="Proteomes" id="UP000235786"/>
    </source>
</evidence>
<evidence type="ECO:0000256" key="1">
    <source>
        <dbReference type="ARBA" id="ARBA00022723"/>
    </source>
</evidence>
<dbReference type="Pfam" id="PF04082">
    <property type="entry name" value="Fungal_trans"/>
    <property type="match status" value="1"/>
</dbReference>
<dbReference type="SMART" id="SM00906">
    <property type="entry name" value="Fungal_trans"/>
    <property type="match status" value="1"/>
</dbReference>
<dbReference type="InterPro" id="IPR007219">
    <property type="entry name" value="XnlR_reg_dom"/>
</dbReference>
<sequence length="613" mass="69381">MTNPSSMRTTTETQVNVGRKYKSRKERPCDACRKRKICCTRDASEKNCSLCRTRGETCEYVLPPNVRRNRPSNVRSRETMSSASSTSFTPPRPVPSCAGARITAPRHRMTAPSEWICQFVGFSGDQDPFVLRHCSFNQLNCYKAPDWAILRVKGESEIPLHFTVVPDSHLDPHPHYYPKTDTESIVAPHTNKLLRTYFDVIHMSYPLLDPARFNSKPQTGDPLLAVMYNLASPFCQDTPTSFQQLSDFVHQALPIERRHSRLETIEAYLLHLQRHSTIDPVSTLPSLWSDIGAIVGMAHDLGLNLDPTGWSLSPSDSDRRIRIWWAVYIQDKWGALDLGRPSYLNDEHCSVPLPIVDNFSQTGLHNQPLPLTSAIQFVAMAHLTTILSDILNTFYTLKAMERIKLLPLEVLYSILGDFQGRLASWNQEHLCQLYNANTLLDSSGSVVLAYHTCEIVLYRAVLRCLPMGTPGYDDVREHAKASLLQIVEFVEKLNVSRLRAFWWSPMTRINFALAGTFMFFQLLTSITTHDIEFWSNIISHYRSLLRLQSHSFDMTKLACTRMDLLAAGMGVDPPVREGETIGEISGDGRKVVLMPGSAEEWIARQGHEGMLLC</sequence>
<dbReference type="CDD" id="cd00067">
    <property type="entry name" value="GAL4"/>
    <property type="match status" value="1"/>
</dbReference>
<feature type="region of interest" description="Disordered" evidence="3">
    <location>
        <begin position="69"/>
        <end position="96"/>
    </location>
</feature>
<accession>A0A2J6R8R0</accession>
<feature type="compositionally biased region" description="Low complexity" evidence="3">
    <location>
        <begin position="69"/>
        <end position="89"/>
    </location>
</feature>
<feature type="domain" description="Zn(2)-C6 fungal-type" evidence="4">
    <location>
        <begin position="28"/>
        <end position="60"/>
    </location>
</feature>
<feature type="region of interest" description="Disordered" evidence="3">
    <location>
        <begin position="1"/>
        <end position="20"/>
    </location>
</feature>
<dbReference type="PROSITE" id="PS50048">
    <property type="entry name" value="ZN2_CY6_FUNGAL_2"/>
    <property type="match status" value="1"/>
</dbReference>
<dbReference type="GO" id="GO:0008270">
    <property type="term" value="F:zinc ion binding"/>
    <property type="evidence" value="ECO:0007669"/>
    <property type="project" value="InterPro"/>
</dbReference>
<gene>
    <name evidence="5" type="ORF">L207DRAFT_570499</name>
</gene>
<evidence type="ECO:0000256" key="3">
    <source>
        <dbReference type="SAM" id="MobiDB-lite"/>
    </source>
</evidence>
<dbReference type="CDD" id="cd12148">
    <property type="entry name" value="fungal_TF_MHR"/>
    <property type="match status" value="1"/>
</dbReference>